<dbReference type="EMBL" id="GBRH01270437">
    <property type="protein sequence ID" value="JAD27458.1"/>
    <property type="molecule type" value="Transcribed_RNA"/>
</dbReference>
<proteinExistence type="predicted"/>
<dbReference type="AlphaFoldDB" id="A0A0A8YNT9"/>
<protein>
    <submittedName>
        <fullName evidence="1">Uncharacterized protein</fullName>
    </submittedName>
</protein>
<name>A0A0A8YNT9_ARUDO</name>
<accession>A0A0A8YNT9</accession>
<reference evidence="1" key="1">
    <citation type="submission" date="2014-09" db="EMBL/GenBank/DDBJ databases">
        <authorList>
            <person name="Magalhaes I.L.F."/>
            <person name="Oliveira U."/>
            <person name="Santos F.R."/>
            <person name="Vidigal T.H.D.A."/>
            <person name="Brescovit A.D."/>
            <person name="Santos A.J."/>
        </authorList>
    </citation>
    <scope>NUCLEOTIDE SEQUENCE</scope>
    <source>
        <tissue evidence="1">Shoot tissue taken approximately 20 cm above the soil surface</tissue>
    </source>
</reference>
<sequence length="62" mass="7291">MIILWSTGLENVQLNYSSWKMKFLMKLPVLCNKMRYKSLQICWDSRKVILCLSVIISSPLIL</sequence>
<organism evidence="1">
    <name type="scientific">Arundo donax</name>
    <name type="common">Giant reed</name>
    <name type="synonym">Donax arundinaceus</name>
    <dbReference type="NCBI Taxonomy" id="35708"/>
    <lineage>
        <taxon>Eukaryota</taxon>
        <taxon>Viridiplantae</taxon>
        <taxon>Streptophyta</taxon>
        <taxon>Embryophyta</taxon>
        <taxon>Tracheophyta</taxon>
        <taxon>Spermatophyta</taxon>
        <taxon>Magnoliopsida</taxon>
        <taxon>Liliopsida</taxon>
        <taxon>Poales</taxon>
        <taxon>Poaceae</taxon>
        <taxon>PACMAD clade</taxon>
        <taxon>Arundinoideae</taxon>
        <taxon>Arundineae</taxon>
        <taxon>Arundo</taxon>
    </lineage>
</organism>
<evidence type="ECO:0000313" key="1">
    <source>
        <dbReference type="EMBL" id="JAD27458.1"/>
    </source>
</evidence>
<reference evidence="1" key="2">
    <citation type="journal article" date="2015" name="Data Brief">
        <title>Shoot transcriptome of the giant reed, Arundo donax.</title>
        <authorList>
            <person name="Barrero R.A."/>
            <person name="Guerrero F.D."/>
            <person name="Moolhuijzen P."/>
            <person name="Goolsby J.A."/>
            <person name="Tidwell J."/>
            <person name="Bellgard S.E."/>
            <person name="Bellgard M.I."/>
        </authorList>
    </citation>
    <scope>NUCLEOTIDE SEQUENCE</scope>
    <source>
        <tissue evidence="1">Shoot tissue taken approximately 20 cm above the soil surface</tissue>
    </source>
</reference>